<name>A0ABW4W5S8_9BACI</name>
<evidence type="ECO:0000313" key="3">
    <source>
        <dbReference type="Proteomes" id="UP001597383"/>
    </source>
</evidence>
<keyword evidence="1" id="KW-0175">Coiled coil</keyword>
<sequence>MNSKTLISVIVFLLFALISIIVLDDDKNIDTPASKEVEKENDKLKNKIENLVSVEKENEEIKQQILELKNKNEELQDALTDTNIYTALLNDAKVDGALLKLNTTYVNKNICGNCLHGYELVKIDGEMSSRTITDKVPIYLLDESNTLTEIEWEYLVNLKRIPLIKLFEVGNEILFIREEYHPLRLEGKDIQDQLIRSLVN</sequence>
<comment type="caution">
    <text evidence="2">The sequence shown here is derived from an EMBL/GenBank/DDBJ whole genome shotgun (WGS) entry which is preliminary data.</text>
</comment>
<evidence type="ECO:0000313" key="2">
    <source>
        <dbReference type="EMBL" id="MFD2045675.1"/>
    </source>
</evidence>
<gene>
    <name evidence="2" type="ORF">ACFSJF_15470</name>
</gene>
<keyword evidence="3" id="KW-1185">Reference proteome</keyword>
<dbReference type="RefSeq" id="WP_377558317.1">
    <property type="nucleotide sequence ID" value="NZ_JBHUHQ010000020.1"/>
</dbReference>
<dbReference type="EMBL" id="JBHUHQ010000020">
    <property type="protein sequence ID" value="MFD2045675.1"/>
    <property type="molecule type" value="Genomic_DNA"/>
</dbReference>
<dbReference type="Proteomes" id="UP001597383">
    <property type="component" value="Unassembled WGS sequence"/>
</dbReference>
<feature type="coiled-coil region" evidence="1">
    <location>
        <begin position="34"/>
        <end position="81"/>
    </location>
</feature>
<proteinExistence type="predicted"/>
<accession>A0ABW4W5S8</accession>
<organism evidence="2 3">
    <name type="scientific">Ornithinibacillus salinisoli</name>
    <dbReference type="NCBI Taxonomy" id="1848459"/>
    <lineage>
        <taxon>Bacteria</taxon>
        <taxon>Bacillati</taxon>
        <taxon>Bacillota</taxon>
        <taxon>Bacilli</taxon>
        <taxon>Bacillales</taxon>
        <taxon>Bacillaceae</taxon>
        <taxon>Ornithinibacillus</taxon>
    </lineage>
</organism>
<protein>
    <submittedName>
        <fullName evidence="2">Uncharacterized protein</fullName>
    </submittedName>
</protein>
<reference evidence="3" key="1">
    <citation type="journal article" date="2019" name="Int. J. Syst. Evol. Microbiol.">
        <title>The Global Catalogue of Microorganisms (GCM) 10K type strain sequencing project: providing services to taxonomists for standard genome sequencing and annotation.</title>
        <authorList>
            <consortium name="The Broad Institute Genomics Platform"/>
            <consortium name="The Broad Institute Genome Sequencing Center for Infectious Disease"/>
            <person name="Wu L."/>
            <person name="Ma J."/>
        </authorList>
    </citation>
    <scope>NUCLEOTIDE SEQUENCE [LARGE SCALE GENOMIC DNA]</scope>
    <source>
        <strain evidence="3">R28</strain>
    </source>
</reference>
<evidence type="ECO:0000256" key="1">
    <source>
        <dbReference type="SAM" id="Coils"/>
    </source>
</evidence>